<dbReference type="EMBL" id="FOLO01000005">
    <property type="protein sequence ID" value="SFC15981.1"/>
    <property type="molecule type" value="Genomic_DNA"/>
</dbReference>
<dbReference type="STRING" id="1123010.SAMN02745724_01057"/>
<dbReference type="Proteomes" id="UP000198862">
    <property type="component" value="Unassembled WGS sequence"/>
</dbReference>
<evidence type="ECO:0000313" key="2">
    <source>
        <dbReference type="EMBL" id="SFC15981.1"/>
    </source>
</evidence>
<feature type="transmembrane region" description="Helical" evidence="1">
    <location>
        <begin position="109"/>
        <end position="126"/>
    </location>
</feature>
<dbReference type="InterPro" id="IPR007163">
    <property type="entry name" value="VCA0040-like"/>
</dbReference>
<dbReference type="PANTHER" id="PTHR37308:SF1">
    <property type="entry name" value="POLYPRENYL-PHOSPHATE TRANSPORTER"/>
    <property type="match status" value="1"/>
</dbReference>
<keyword evidence="1" id="KW-1133">Transmembrane helix</keyword>
<name>A0A1I1GWQ1_9GAMM</name>
<keyword evidence="3" id="KW-1185">Reference proteome</keyword>
<sequence>MSQTKQTKRDFLFLFFKGAAMGAADVVPGVSGGTIAFITGIYERLLNAIQSVNLDAAKLMCNRGNIITNLKSLWQHIDGNFLLAVFSGLITSGISLAKVITYLLSNHPIYVWSFFFGLIIASFIHIAKQINTWNIKTIASCIFGALLAYVITTLSPSDVDPQWWFYTASGAIAICAMILPGISGSFILLLLGMYAHVLTAVNTLAFDLIALFILGCIIGLMVFSRALTWLLAHFHQVTFSLLAGFLIGSLNLLWPWKQVLTTYTNSHGVVKPLSQANILPDTFFQLTGQNPQLGVAIALMFFGLALILCIEKISQK</sequence>
<evidence type="ECO:0000313" key="3">
    <source>
        <dbReference type="Proteomes" id="UP000198862"/>
    </source>
</evidence>
<dbReference type="PANTHER" id="PTHR37308">
    <property type="entry name" value="INTEGRAL MEMBRANE PROTEIN"/>
    <property type="match status" value="1"/>
</dbReference>
<evidence type="ECO:0000256" key="1">
    <source>
        <dbReference type="SAM" id="Phobius"/>
    </source>
</evidence>
<protein>
    <submittedName>
        <fullName evidence="2">Putative membrane protein</fullName>
    </submittedName>
</protein>
<feature type="transmembrane region" description="Helical" evidence="1">
    <location>
        <begin position="239"/>
        <end position="256"/>
    </location>
</feature>
<dbReference type="RefSeq" id="WP_091981081.1">
    <property type="nucleotide sequence ID" value="NZ_FOLO01000005.1"/>
</dbReference>
<accession>A0A1I1GWQ1</accession>
<reference evidence="2 3" key="1">
    <citation type="submission" date="2016-10" db="EMBL/GenBank/DDBJ databases">
        <authorList>
            <person name="de Groot N.N."/>
        </authorList>
    </citation>
    <scope>NUCLEOTIDE SEQUENCE [LARGE SCALE GENOMIC DNA]</scope>
    <source>
        <strain evidence="2 3">DSM 6059</strain>
    </source>
</reference>
<feature type="transmembrane region" description="Helical" evidence="1">
    <location>
        <begin position="81"/>
        <end position="103"/>
    </location>
</feature>
<organism evidence="2 3">
    <name type="scientific">Pseudoalteromonas denitrificans DSM 6059</name>
    <dbReference type="NCBI Taxonomy" id="1123010"/>
    <lineage>
        <taxon>Bacteria</taxon>
        <taxon>Pseudomonadati</taxon>
        <taxon>Pseudomonadota</taxon>
        <taxon>Gammaproteobacteria</taxon>
        <taxon>Alteromonadales</taxon>
        <taxon>Pseudoalteromonadaceae</taxon>
        <taxon>Pseudoalteromonas</taxon>
    </lineage>
</organism>
<gene>
    <name evidence="2" type="ORF">SAMN02745724_01057</name>
</gene>
<keyword evidence="1" id="KW-0472">Membrane</keyword>
<dbReference type="OrthoDB" id="9793746at2"/>
<feature type="transmembrane region" description="Helical" evidence="1">
    <location>
        <begin position="211"/>
        <end position="232"/>
    </location>
</feature>
<feature type="transmembrane region" description="Helical" evidence="1">
    <location>
        <begin position="293"/>
        <end position="310"/>
    </location>
</feature>
<proteinExistence type="predicted"/>
<keyword evidence="1" id="KW-0812">Transmembrane</keyword>
<dbReference type="AlphaFoldDB" id="A0A1I1GWQ1"/>
<feature type="transmembrane region" description="Helical" evidence="1">
    <location>
        <begin position="133"/>
        <end position="151"/>
    </location>
</feature>
<dbReference type="Pfam" id="PF04018">
    <property type="entry name" value="VCA0040-like"/>
    <property type="match status" value="1"/>
</dbReference>